<evidence type="ECO:0000256" key="2">
    <source>
        <dbReference type="PROSITE-ProRule" id="PRU00317"/>
    </source>
</evidence>
<dbReference type="InterPro" id="IPR001313">
    <property type="entry name" value="Pumilio_RNA-bd_rpt"/>
</dbReference>
<dbReference type="GO" id="GO:0030686">
    <property type="term" value="C:90S preribosome"/>
    <property type="evidence" value="ECO:0007669"/>
    <property type="project" value="TreeGrafter"/>
</dbReference>
<dbReference type="EMBL" id="REGN01003985">
    <property type="protein sequence ID" value="RNA19736.1"/>
    <property type="molecule type" value="Genomic_DNA"/>
</dbReference>
<dbReference type="PANTHER" id="PTHR13102">
    <property type="entry name" value="NUCLEOLAR PROTEIN 9"/>
    <property type="match status" value="1"/>
</dbReference>
<evidence type="ECO:0000313" key="3">
    <source>
        <dbReference type="EMBL" id="RNA19736.1"/>
    </source>
</evidence>
<dbReference type="SMART" id="SM00025">
    <property type="entry name" value="Pumilio"/>
    <property type="match status" value="4"/>
</dbReference>
<dbReference type="PROSITE" id="PS50302">
    <property type="entry name" value="PUM"/>
    <property type="match status" value="2"/>
</dbReference>
<accession>A0A3M7R878</accession>
<sequence>MGRKNDTKNEDDDQKVAKVDTRYYDELFTKIKDQESDEFNDAESLEALYSTILDQISEEDGELKKCIYSYHIDYFLYKSSLENFTKFFSILTSDSGRLEHLLADTRTSRAYEACLMLIGNKTKTSSHEESLKKCMLNLGDYFVSNLENILETHNGIFSLRSFLRVIGSPDILEAVSNETNKKKHRNQEFNIKNVCVKIVPQDWNLDVYIKKFSKSLKEMNLLEIGLDAEVSPFISLLLRKMFTNFPDKCSSIIDKIHKQFAKKPNSFHSMIQDAKGSRFIESFLLSSHSEILTIYLNDNILPNVVTYSKHIYANYPIQTLIKHRMEKEQVLVPLFDSLVENLPSIIDLNTDLIFKNYLIVELIEVCRKNSSLNFKNLIKTILDYFGLNTEENKIHVLRALLVYQKLDQIQKESPIDQVLFVLDLKPIASTIAVKLIEKNDKTINKSFNSLNSNELEYLATNSVGSHFVQQVLNLCQSKDKNDWIQSIFDRLRGRFVNISRNKSGSFVMETLWSVGTLKQRLMIVDELKMCEQQLKNDQYAKFLVNKVGLNFYKRKPDEWKQIQTNELKKKRLFSDIITDSNENKKKIKK</sequence>
<evidence type="ECO:0000256" key="1">
    <source>
        <dbReference type="ARBA" id="ARBA00022737"/>
    </source>
</evidence>
<dbReference type="SUPFAM" id="SSF48371">
    <property type="entry name" value="ARM repeat"/>
    <property type="match status" value="1"/>
</dbReference>
<organism evidence="3 4">
    <name type="scientific">Brachionus plicatilis</name>
    <name type="common">Marine rotifer</name>
    <name type="synonym">Brachionus muelleri</name>
    <dbReference type="NCBI Taxonomy" id="10195"/>
    <lineage>
        <taxon>Eukaryota</taxon>
        <taxon>Metazoa</taxon>
        <taxon>Spiralia</taxon>
        <taxon>Gnathifera</taxon>
        <taxon>Rotifera</taxon>
        <taxon>Eurotatoria</taxon>
        <taxon>Monogononta</taxon>
        <taxon>Pseudotrocha</taxon>
        <taxon>Ploima</taxon>
        <taxon>Brachionidae</taxon>
        <taxon>Brachionus</taxon>
    </lineage>
</organism>
<evidence type="ECO:0000313" key="4">
    <source>
        <dbReference type="Proteomes" id="UP000276133"/>
    </source>
</evidence>
<dbReference type="GO" id="GO:0003723">
    <property type="term" value="F:RNA binding"/>
    <property type="evidence" value="ECO:0007669"/>
    <property type="project" value="InterPro"/>
</dbReference>
<dbReference type="GO" id="GO:0005730">
    <property type="term" value="C:nucleolus"/>
    <property type="evidence" value="ECO:0007669"/>
    <property type="project" value="TreeGrafter"/>
</dbReference>
<protein>
    <submittedName>
        <fullName evidence="3">Nucleolar 9</fullName>
    </submittedName>
</protein>
<reference evidence="3 4" key="1">
    <citation type="journal article" date="2018" name="Sci. Rep.">
        <title>Genomic signatures of local adaptation to the degree of environmental predictability in rotifers.</title>
        <authorList>
            <person name="Franch-Gras L."/>
            <person name="Hahn C."/>
            <person name="Garcia-Roger E.M."/>
            <person name="Carmona M.J."/>
            <person name="Serra M."/>
            <person name="Gomez A."/>
        </authorList>
    </citation>
    <scope>NUCLEOTIDE SEQUENCE [LARGE SCALE GENOMIC DNA]</scope>
    <source>
        <strain evidence="3">HYR1</strain>
    </source>
</reference>
<proteinExistence type="predicted"/>
<dbReference type="OrthoDB" id="9987665at2759"/>
<dbReference type="GO" id="GO:0000447">
    <property type="term" value="P:endonucleolytic cleavage in ITS1 to separate SSU-rRNA from 5.8S rRNA and LSU-rRNA from tricistronic rRNA transcript (SSU-rRNA, 5.8S rRNA, LSU-rRNA)"/>
    <property type="evidence" value="ECO:0007669"/>
    <property type="project" value="TreeGrafter"/>
</dbReference>
<dbReference type="InterPro" id="IPR011989">
    <property type="entry name" value="ARM-like"/>
</dbReference>
<feature type="repeat" description="Pumilio" evidence="2">
    <location>
        <begin position="490"/>
        <end position="525"/>
    </location>
</feature>
<dbReference type="GO" id="GO:0000480">
    <property type="term" value="P:endonucleolytic cleavage in 5'-ETS of tricistronic rRNA transcript (SSU-rRNA, 5.8S rRNA, LSU-rRNA)"/>
    <property type="evidence" value="ECO:0007669"/>
    <property type="project" value="TreeGrafter"/>
</dbReference>
<keyword evidence="1" id="KW-0677">Repeat</keyword>
<comment type="caution">
    <text evidence="3">The sequence shown here is derived from an EMBL/GenBank/DDBJ whole genome shotgun (WGS) entry which is preliminary data.</text>
</comment>
<dbReference type="AlphaFoldDB" id="A0A3M7R878"/>
<dbReference type="Proteomes" id="UP000276133">
    <property type="component" value="Unassembled WGS sequence"/>
</dbReference>
<gene>
    <name evidence="3" type="ORF">BpHYR1_006507</name>
</gene>
<dbReference type="InterPro" id="IPR016024">
    <property type="entry name" value="ARM-type_fold"/>
</dbReference>
<feature type="repeat" description="Pumilio" evidence="2">
    <location>
        <begin position="449"/>
        <end position="489"/>
    </location>
</feature>
<dbReference type="GO" id="GO:0030688">
    <property type="term" value="C:preribosome, small subunit precursor"/>
    <property type="evidence" value="ECO:0007669"/>
    <property type="project" value="TreeGrafter"/>
</dbReference>
<dbReference type="InterPro" id="IPR040000">
    <property type="entry name" value="NOP9"/>
</dbReference>
<name>A0A3M7R878_BRAPC</name>
<dbReference type="STRING" id="10195.A0A3M7R878"/>
<dbReference type="Pfam" id="PF22493">
    <property type="entry name" value="PUF_NOP9"/>
    <property type="match status" value="1"/>
</dbReference>
<dbReference type="GO" id="GO:0000472">
    <property type="term" value="P:endonucleolytic cleavage to generate mature 5'-end of SSU-rRNA from (SSU-rRNA, 5.8S rRNA, LSU-rRNA)"/>
    <property type="evidence" value="ECO:0007669"/>
    <property type="project" value="TreeGrafter"/>
</dbReference>
<dbReference type="Gene3D" id="1.25.10.10">
    <property type="entry name" value="Leucine-rich Repeat Variant"/>
    <property type="match status" value="2"/>
</dbReference>
<dbReference type="PANTHER" id="PTHR13102:SF0">
    <property type="entry name" value="NUCLEOLAR PROTEIN 9"/>
    <property type="match status" value="1"/>
</dbReference>
<keyword evidence="4" id="KW-1185">Reference proteome</keyword>
<dbReference type="GO" id="GO:0000056">
    <property type="term" value="P:ribosomal small subunit export from nucleus"/>
    <property type="evidence" value="ECO:0007669"/>
    <property type="project" value="TreeGrafter"/>
</dbReference>